<dbReference type="AlphaFoldDB" id="A0AAN7VU81"/>
<dbReference type="GO" id="GO:0003677">
    <property type="term" value="F:DNA binding"/>
    <property type="evidence" value="ECO:0007669"/>
    <property type="project" value="InterPro"/>
</dbReference>
<evidence type="ECO:0000313" key="3">
    <source>
        <dbReference type="Proteomes" id="UP001329430"/>
    </source>
</evidence>
<dbReference type="InterPro" id="IPR011010">
    <property type="entry name" value="DNA_brk_join_enz"/>
</dbReference>
<evidence type="ECO:0000313" key="2">
    <source>
        <dbReference type="EMBL" id="KAK5649393.1"/>
    </source>
</evidence>
<organism evidence="2 3">
    <name type="scientific">Pyrocoelia pectoralis</name>
    <dbReference type="NCBI Taxonomy" id="417401"/>
    <lineage>
        <taxon>Eukaryota</taxon>
        <taxon>Metazoa</taxon>
        <taxon>Ecdysozoa</taxon>
        <taxon>Arthropoda</taxon>
        <taxon>Hexapoda</taxon>
        <taxon>Insecta</taxon>
        <taxon>Pterygota</taxon>
        <taxon>Neoptera</taxon>
        <taxon>Endopterygota</taxon>
        <taxon>Coleoptera</taxon>
        <taxon>Polyphaga</taxon>
        <taxon>Elateriformia</taxon>
        <taxon>Elateroidea</taxon>
        <taxon>Lampyridae</taxon>
        <taxon>Lampyrinae</taxon>
        <taxon>Pyrocoelia</taxon>
    </lineage>
</organism>
<dbReference type="GO" id="GO:0006310">
    <property type="term" value="P:DNA recombination"/>
    <property type="evidence" value="ECO:0007669"/>
    <property type="project" value="UniProtKB-KW"/>
</dbReference>
<comment type="caution">
    <text evidence="2">The sequence shown here is derived from an EMBL/GenBank/DDBJ whole genome shotgun (WGS) entry which is preliminary data.</text>
</comment>
<name>A0AAN7VU81_9COLE</name>
<evidence type="ECO:0000256" key="1">
    <source>
        <dbReference type="ARBA" id="ARBA00023172"/>
    </source>
</evidence>
<dbReference type="GO" id="GO:0015074">
    <property type="term" value="P:DNA integration"/>
    <property type="evidence" value="ECO:0007669"/>
    <property type="project" value="InterPro"/>
</dbReference>
<dbReference type="Gene3D" id="1.10.443.10">
    <property type="entry name" value="Intergrase catalytic core"/>
    <property type="match status" value="1"/>
</dbReference>
<protein>
    <submittedName>
        <fullName evidence="2">Uncharacterized protein</fullName>
    </submittedName>
</protein>
<sequence>MNLIKKYYQLRPTHTPHDRYFLTYRDGKCSITPMGINKIGQIPKSHCFRRSSVSELANCGGDLITIKKHGGWKSSVVAEGYIDTTLKKKLEVAQKLSHHSATSTVVKPSTSEGCEDVNSSTTDHVNVCASGSTSEPINVVEVQSKTQNTKIIQAVPGVPISTGDNCTVTIKIYNNCTINNE</sequence>
<gene>
    <name evidence="2" type="ORF">RI129_000422</name>
</gene>
<accession>A0AAN7VU81</accession>
<proteinExistence type="predicted"/>
<dbReference type="SUPFAM" id="SSF56349">
    <property type="entry name" value="DNA breaking-rejoining enzymes"/>
    <property type="match status" value="1"/>
</dbReference>
<dbReference type="EMBL" id="JAVRBK010000001">
    <property type="protein sequence ID" value="KAK5649393.1"/>
    <property type="molecule type" value="Genomic_DNA"/>
</dbReference>
<dbReference type="InterPro" id="IPR013762">
    <property type="entry name" value="Integrase-like_cat_sf"/>
</dbReference>
<keyword evidence="3" id="KW-1185">Reference proteome</keyword>
<dbReference type="Proteomes" id="UP001329430">
    <property type="component" value="Chromosome 1"/>
</dbReference>
<keyword evidence="1" id="KW-0233">DNA recombination</keyword>
<reference evidence="2 3" key="1">
    <citation type="journal article" date="2024" name="Insects">
        <title>An Improved Chromosome-Level Genome Assembly of the Firefly Pyrocoelia pectoralis.</title>
        <authorList>
            <person name="Fu X."/>
            <person name="Meyer-Rochow V.B."/>
            <person name="Ballantyne L."/>
            <person name="Zhu X."/>
        </authorList>
    </citation>
    <scope>NUCLEOTIDE SEQUENCE [LARGE SCALE GENOMIC DNA]</scope>
    <source>
        <strain evidence="2">XCY_ONT2</strain>
    </source>
</reference>